<reference evidence="9 10" key="1">
    <citation type="submission" date="2023-11" db="EMBL/GenBank/DDBJ databases">
        <title>Paucibacter sp. nov., isolated from fresh soil in Korea.</title>
        <authorList>
            <person name="Le N.T.T."/>
        </authorList>
    </citation>
    <scope>NUCLEOTIDE SEQUENCE [LARGE SCALE GENOMIC DNA]</scope>
    <source>
        <strain evidence="9 10">R3-3</strain>
    </source>
</reference>
<evidence type="ECO:0000256" key="7">
    <source>
        <dbReference type="SAM" id="Phobius"/>
    </source>
</evidence>
<feature type="transmembrane region" description="Helical" evidence="7">
    <location>
        <begin position="160"/>
        <end position="183"/>
    </location>
</feature>
<dbReference type="PANTHER" id="PTHR30012">
    <property type="entry name" value="GENERAL SECRETION PATHWAY PROTEIN"/>
    <property type="match status" value="1"/>
</dbReference>
<dbReference type="Pfam" id="PF00482">
    <property type="entry name" value="T2SSF"/>
    <property type="match status" value="2"/>
</dbReference>
<dbReference type="PANTHER" id="PTHR30012:SF0">
    <property type="entry name" value="TYPE II SECRETION SYSTEM PROTEIN F-RELATED"/>
    <property type="match status" value="1"/>
</dbReference>
<dbReference type="Proteomes" id="UP001285263">
    <property type="component" value="Unassembled WGS sequence"/>
</dbReference>
<dbReference type="RefSeq" id="WP_320421221.1">
    <property type="nucleotide sequence ID" value="NZ_JAXCLA010000001.1"/>
</dbReference>
<keyword evidence="5 7" id="KW-1133">Transmembrane helix</keyword>
<keyword evidence="4 7" id="KW-0812">Transmembrane</keyword>
<comment type="subcellular location">
    <subcellularLocation>
        <location evidence="1">Cell membrane</location>
        <topology evidence="1">Multi-pass membrane protein</topology>
    </subcellularLocation>
</comment>
<proteinExistence type="inferred from homology"/>
<feature type="transmembrane region" description="Helical" evidence="7">
    <location>
        <begin position="366"/>
        <end position="386"/>
    </location>
</feature>
<sequence>MQVRIRTFDPHSSVVGTELLELATLPSRGAELPDGRRVLHAEQVARTAGRNPARQLDVAWWCHELRTLLQAGMTVVEAIDTLQAQVSDPGRAQLQEALLRELRRGRPLSDAMQDLEVFPMVLVASVRASERTSSLPEALTDYLRYHEMVDVLRKKAVSAAIYPTLVLSLGLLVSAFLLVVVLPRFATMYKDLRGQLSWSTQLLVGASRFVHAHQVEVVGILGIALVAGVASWRYGWVHALGAGLGERIGPIRRAVEEFHRAKLYHSLTVMFRGGYTLDESLQRCEGLQLGQNMDASLRQARLAIARGERVSRALSEAELTDVVTQRLLAVGERSGNFDRILQTIAERHAGNFGTFMERATRIVEPLMLLLVALLVGSIVVLMYLPIFDVASSIR</sequence>
<dbReference type="InterPro" id="IPR042094">
    <property type="entry name" value="T2SS_GspF_sf"/>
</dbReference>
<name>A0ABU5DAQ5_9BURK</name>
<dbReference type="Gene3D" id="1.20.81.30">
    <property type="entry name" value="Type II secretion system (T2SS), domain F"/>
    <property type="match status" value="2"/>
</dbReference>
<evidence type="ECO:0000313" key="9">
    <source>
        <dbReference type="EMBL" id="MDY0743348.1"/>
    </source>
</evidence>
<keyword evidence="3" id="KW-1003">Cell membrane</keyword>
<dbReference type="EMBL" id="JAXCLA010000001">
    <property type="protein sequence ID" value="MDY0743348.1"/>
    <property type="molecule type" value="Genomic_DNA"/>
</dbReference>
<evidence type="ECO:0000256" key="2">
    <source>
        <dbReference type="ARBA" id="ARBA00005745"/>
    </source>
</evidence>
<evidence type="ECO:0000313" key="10">
    <source>
        <dbReference type="Proteomes" id="UP001285263"/>
    </source>
</evidence>
<protein>
    <submittedName>
        <fullName evidence="9">Type II secretion system F family protein</fullName>
    </submittedName>
</protein>
<comment type="caution">
    <text evidence="9">The sequence shown here is derived from an EMBL/GenBank/DDBJ whole genome shotgun (WGS) entry which is preliminary data.</text>
</comment>
<dbReference type="InterPro" id="IPR003004">
    <property type="entry name" value="GspF/PilC"/>
</dbReference>
<gene>
    <name evidence="9" type="ORF">SNE35_02465</name>
</gene>
<accession>A0ABU5DAQ5</accession>
<evidence type="ECO:0000259" key="8">
    <source>
        <dbReference type="Pfam" id="PF00482"/>
    </source>
</evidence>
<comment type="similarity">
    <text evidence="2">Belongs to the GSP F family.</text>
</comment>
<evidence type="ECO:0000256" key="4">
    <source>
        <dbReference type="ARBA" id="ARBA00022692"/>
    </source>
</evidence>
<evidence type="ECO:0000256" key="5">
    <source>
        <dbReference type="ARBA" id="ARBA00022989"/>
    </source>
</evidence>
<feature type="domain" description="Type II secretion system protein GspF" evidence="8">
    <location>
        <begin position="265"/>
        <end position="385"/>
    </location>
</feature>
<feature type="domain" description="Type II secretion system protein GspF" evidence="8">
    <location>
        <begin position="61"/>
        <end position="183"/>
    </location>
</feature>
<evidence type="ECO:0000256" key="3">
    <source>
        <dbReference type="ARBA" id="ARBA00022475"/>
    </source>
</evidence>
<keyword evidence="10" id="KW-1185">Reference proteome</keyword>
<dbReference type="PRINTS" id="PR00812">
    <property type="entry name" value="BCTERIALGSPF"/>
</dbReference>
<keyword evidence="6 7" id="KW-0472">Membrane</keyword>
<organism evidence="9 10">
    <name type="scientific">Roseateles agri</name>
    <dbReference type="NCBI Taxonomy" id="3098619"/>
    <lineage>
        <taxon>Bacteria</taxon>
        <taxon>Pseudomonadati</taxon>
        <taxon>Pseudomonadota</taxon>
        <taxon>Betaproteobacteria</taxon>
        <taxon>Burkholderiales</taxon>
        <taxon>Sphaerotilaceae</taxon>
        <taxon>Roseateles</taxon>
    </lineage>
</organism>
<evidence type="ECO:0000256" key="6">
    <source>
        <dbReference type="ARBA" id="ARBA00023136"/>
    </source>
</evidence>
<dbReference type="InterPro" id="IPR018076">
    <property type="entry name" value="T2SS_GspF_dom"/>
</dbReference>
<evidence type="ECO:0000256" key="1">
    <source>
        <dbReference type="ARBA" id="ARBA00004651"/>
    </source>
</evidence>